<keyword evidence="1" id="KW-1133">Transmembrane helix</keyword>
<keyword evidence="1" id="KW-0472">Membrane</keyword>
<protein>
    <submittedName>
        <fullName evidence="2">Uncharacterized protein</fullName>
    </submittedName>
</protein>
<accession>A0A0F8XTS6</accession>
<reference evidence="2" key="1">
    <citation type="journal article" date="2015" name="Nature">
        <title>Complex archaea that bridge the gap between prokaryotes and eukaryotes.</title>
        <authorList>
            <person name="Spang A."/>
            <person name="Saw J.H."/>
            <person name="Jorgensen S.L."/>
            <person name="Zaremba-Niedzwiedzka K."/>
            <person name="Martijn J."/>
            <person name="Lind A.E."/>
            <person name="van Eijk R."/>
            <person name="Schleper C."/>
            <person name="Guy L."/>
            <person name="Ettema T.J."/>
        </authorList>
    </citation>
    <scope>NUCLEOTIDE SEQUENCE</scope>
</reference>
<evidence type="ECO:0000256" key="1">
    <source>
        <dbReference type="SAM" id="Phobius"/>
    </source>
</evidence>
<dbReference type="EMBL" id="LAZR01060936">
    <property type="protein sequence ID" value="KKK64635.1"/>
    <property type="molecule type" value="Genomic_DNA"/>
</dbReference>
<organism evidence="2">
    <name type="scientific">marine sediment metagenome</name>
    <dbReference type="NCBI Taxonomy" id="412755"/>
    <lineage>
        <taxon>unclassified sequences</taxon>
        <taxon>metagenomes</taxon>
        <taxon>ecological metagenomes</taxon>
    </lineage>
</organism>
<dbReference type="AlphaFoldDB" id="A0A0F8XTS6"/>
<gene>
    <name evidence="2" type="ORF">LCGC14_2982220</name>
</gene>
<sequence>MRRKKRGQGELQVWFFALLFLFMISLVYLVMTKPYIMVRDKFEANFTGSEFESTFDKINTYWKVWPVILVTSVFLWAIMSTLRDRPNFPRI</sequence>
<comment type="caution">
    <text evidence="2">The sequence shown here is derived from an EMBL/GenBank/DDBJ whole genome shotgun (WGS) entry which is preliminary data.</text>
</comment>
<feature type="transmembrane region" description="Helical" evidence="1">
    <location>
        <begin position="64"/>
        <end position="82"/>
    </location>
</feature>
<feature type="transmembrane region" description="Helical" evidence="1">
    <location>
        <begin position="12"/>
        <end position="31"/>
    </location>
</feature>
<proteinExistence type="predicted"/>
<evidence type="ECO:0000313" key="2">
    <source>
        <dbReference type="EMBL" id="KKK64635.1"/>
    </source>
</evidence>
<name>A0A0F8XTS6_9ZZZZ</name>
<keyword evidence="1" id="KW-0812">Transmembrane</keyword>